<dbReference type="GO" id="GO:0044550">
    <property type="term" value="P:secondary metabolite biosynthetic process"/>
    <property type="evidence" value="ECO:0007669"/>
    <property type="project" value="TreeGrafter"/>
</dbReference>
<dbReference type="PANTHER" id="PTHR43775:SF13">
    <property type="entry name" value="POLYKETIDE SYNTHASE 1"/>
    <property type="match status" value="1"/>
</dbReference>
<dbReference type="InterPro" id="IPR016039">
    <property type="entry name" value="Thiolase-like"/>
</dbReference>
<dbReference type="GO" id="GO:0006633">
    <property type="term" value="P:fatty acid biosynthetic process"/>
    <property type="evidence" value="ECO:0007669"/>
    <property type="project" value="TreeGrafter"/>
</dbReference>
<dbReference type="InterPro" id="IPR050091">
    <property type="entry name" value="PKS_NRPS_Biosynth_Enz"/>
</dbReference>
<dbReference type="Gene3D" id="3.40.47.10">
    <property type="match status" value="1"/>
</dbReference>
<reference evidence="3" key="1">
    <citation type="journal article" date="2023" name="Mol. Phylogenet. Evol.">
        <title>Genome-scale phylogeny and comparative genomics of the fungal order Sordariales.</title>
        <authorList>
            <person name="Hensen N."/>
            <person name="Bonometti L."/>
            <person name="Westerberg I."/>
            <person name="Brannstrom I.O."/>
            <person name="Guillou S."/>
            <person name="Cros-Aarteil S."/>
            <person name="Calhoun S."/>
            <person name="Haridas S."/>
            <person name="Kuo A."/>
            <person name="Mondo S."/>
            <person name="Pangilinan J."/>
            <person name="Riley R."/>
            <person name="LaButti K."/>
            <person name="Andreopoulos B."/>
            <person name="Lipzen A."/>
            <person name="Chen C."/>
            <person name="Yan M."/>
            <person name="Daum C."/>
            <person name="Ng V."/>
            <person name="Clum A."/>
            <person name="Steindorff A."/>
            <person name="Ohm R.A."/>
            <person name="Martin F."/>
            <person name="Silar P."/>
            <person name="Natvig D.O."/>
            <person name="Lalanne C."/>
            <person name="Gautier V."/>
            <person name="Ament-Velasquez S.L."/>
            <person name="Kruys A."/>
            <person name="Hutchinson M.I."/>
            <person name="Powell A.J."/>
            <person name="Barry K."/>
            <person name="Miller A.N."/>
            <person name="Grigoriev I.V."/>
            <person name="Debuchy R."/>
            <person name="Gladieux P."/>
            <person name="Hiltunen Thoren M."/>
            <person name="Johannesson H."/>
        </authorList>
    </citation>
    <scope>NUCLEOTIDE SEQUENCE</scope>
    <source>
        <strain evidence="3">CBS 955.72</strain>
    </source>
</reference>
<organism evidence="3 4">
    <name type="scientific">Lasiosphaeria hispida</name>
    <dbReference type="NCBI Taxonomy" id="260671"/>
    <lineage>
        <taxon>Eukaryota</taxon>
        <taxon>Fungi</taxon>
        <taxon>Dikarya</taxon>
        <taxon>Ascomycota</taxon>
        <taxon>Pezizomycotina</taxon>
        <taxon>Sordariomycetes</taxon>
        <taxon>Sordariomycetidae</taxon>
        <taxon>Sordariales</taxon>
        <taxon>Lasiosphaeriaceae</taxon>
        <taxon>Lasiosphaeria</taxon>
    </lineage>
</organism>
<dbReference type="Gene3D" id="3.30.70.3290">
    <property type="match status" value="1"/>
</dbReference>
<evidence type="ECO:0000256" key="1">
    <source>
        <dbReference type="ARBA" id="ARBA00022450"/>
    </source>
</evidence>
<evidence type="ECO:0000256" key="2">
    <source>
        <dbReference type="ARBA" id="ARBA00022553"/>
    </source>
</evidence>
<name>A0AAJ0HA56_9PEZI</name>
<evidence type="ECO:0000313" key="4">
    <source>
        <dbReference type="Proteomes" id="UP001275084"/>
    </source>
</evidence>
<dbReference type="SUPFAM" id="SSF53901">
    <property type="entry name" value="Thiolase-like"/>
    <property type="match status" value="1"/>
</dbReference>
<comment type="caution">
    <text evidence="3">The sequence shown here is derived from an EMBL/GenBank/DDBJ whole genome shotgun (WGS) entry which is preliminary data.</text>
</comment>
<dbReference type="AlphaFoldDB" id="A0AAJ0HA56"/>
<proteinExistence type="predicted"/>
<keyword evidence="2" id="KW-0597">Phosphoprotein</keyword>
<gene>
    <name evidence="3" type="ORF">B0T25DRAFT_592275</name>
</gene>
<sequence>MPTSSTGCCAASGRCASGIVSVIKSIFMLYYGFILPSADFEKVNDVIPLADWNMRVATRQRSWPSKKKYVCVNNFGFSGSNSTALKSSMFKLGIWLEQHAELYQTTMPRNLSYTLCQRRTHHQWRVAVMAGALNSHDVTPTRAPSEPPKLAFVFTGHPSGDEEAIDRVAKTF</sequence>
<keyword evidence="1" id="KW-0596">Phosphopantetheine</keyword>
<reference evidence="3" key="2">
    <citation type="submission" date="2023-06" db="EMBL/GenBank/DDBJ databases">
        <authorList>
            <consortium name="Lawrence Berkeley National Laboratory"/>
            <person name="Haridas S."/>
            <person name="Hensen N."/>
            <person name="Bonometti L."/>
            <person name="Westerberg I."/>
            <person name="Brannstrom I.O."/>
            <person name="Guillou S."/>
            <person name="Cros-Aarteil S."/>
            <person name="Calhoun S."/>
            <person name="Kuo A."/>
            <person name="Mondo S."/>
            <person name="Pangilinan J."/>
            <person name="Riley R."/>
            <person name="Labutti K."/>
            <person name="Andreopoulos B."/>
            <person name="Lipzen A."/>
            <person name="Chen C."/>
            <person name="Yanf M."/>
            <person name="Daum C."/>
            <person name="Ng V."/>
            <person name="Clum A."/>
            <person name="Steindorff A."/>
            <person name="Ohm R."/>
            <person name="Martin F."/>
            <person name="Silar P."/>
            <person name="Natvig D."/>
            <person name="Lalanne C."/>
            <person name="Gautier V."/>
            <person name="Ament-Velasquez S.L."/>
            <person name="Kruys A."/>
            <person name="Hutchinson M.I."/>
            <person name="Powell A.J."/>
            <person name="Barry K."/>
            <person name="Miller A.N."/>
            <person name="Grigoriev I.V."/>
            <person name="Debuchy R."/>
            <person name="Gladieux P."/>
            <person name="Thoren M.H."/>
            <person name="Johannesson H."/>
        </authorList>
    </citation>
    <scope>NUCLEOTIDE SEQUENCE</scope>
    <source>
        <strain evidence="3">CBS 955.72</strain>
    </source>
</reference>
<dbReference type="Proteomes" id="UP001275084">
    <property type="component" value="Unassembled WGS sequence"/>
</dbReference>
<accession>A0AAJ0HA56</accession>
<protein>
    <submittedName>
        <fullName evidence="3">Type I polyketide synthase</fullName>
    </submittedName>
</protein>
<keyword evidence="4" id="KW-1185">Reference proteome</keyword>
<dbReference type="PANTHER" id="PTHR43775">
    <property type="entry name" value="FATTY ACID SYNTHASE"/>
    <property type="match status" value="1"/>
</dbReference>
<dbReference type="GO" id="GO:0004312">
    <property type="term" value="F:fatty acid synthase activity"/>
    <property type="evidence" value="ECO:0007669"/>
    <property type="project" value="TreeGrafter"/>
</dbReference>
<dbReference type="EMBL" id="JAUIQD010000006">
    <property type="protein sequence ID" value="KAK3345832.1"/>
    <property type="molecule type" value="Genomic_DNA"/>
</dbReference>
<evidence type="ECO:0000313" key="3">
    <source>
        <dbReference type="EMBL" id="KAK3345832.1"/>
    </source>
</evidence>